<sequence length="66" mass="7414">MPVLLGCKDSPTAELCNCACSSKKLPIISGRSDMLYKLLPDKHEAHYHSDMLQNIRHSFLKMVPSL</sequence>
<evidence type="ECO:0000313" key="2">
    <source>
        <dbReference type="Proteomes" id="UP001283361"/>
    </source>
</evidence>
<proteinExistence type="predicted"/>
<name>A0AAE1BDP0_9GAST</name>
<dbReference type="Proteomes" id="UP001283361">
    <property type="component" value="Unassembled WGS sequence"/>
</dbReference>
<dbReference type="AlphaFoldDB" id="A0AAE1BDP0"/>
<keyword evidence="2" id="KW-1185">Reference proteome</keyword>
<accession>A0AAE1BDP0</accession>
<organism evidence="1 2">
    <name type="scientific">Elysia crispata</name>
    <name type="common">lettuce slug</name>
    <dbReference type="NCBI Taxonomy" id="231223"/>
    <lineage>
        <taxon>Eukaryota</taxon>
        <taxon>Metazoa</taxon>
        <taxon>Spiralia</taxon>
        <taxon>Lophotrochozoa</taxon>
        <taxon>Mollusca</taxon>
        <taxon>Gastropoda</taxon>
        <taxon>Heterobranchia</taxon>
        <taxon>Euthyneura</taxon>
        <taxon>Panpulmonata</taxon>
        <taxon>Sacoglossa</taxon>
        <taxon>Placobranchoidea</taxon>
        <taxon>Plakobranchidae</taxon>
        <taxon>Elysia</taxon>
    </lineage>
</organism>
<dbReference type="EMBL" id="JAWDGP010000067">
    <property type="protein sequence ID" value="KAK3803995.1"/>
    <property type="molecule type" value="Genomic_DNA"/>
</dbReference>
<evidence type="ECO:0000313" key="1">
    <source>
        <dbReference type="EMBL" id="KAK3803995.1"/>
    </source>
</evidence>
<protein>
    <submittedName>
        <fullName evidence="1">Uncharacterized protein</fullName>
    </submittedName>
</protein>
<reference evidence="1" key="1">
    <citation type="journal article" date="2023" name="G3 (Bethesda)">
        <title>A reference genome for the long-term kleptoplast-retaining sea slug Elysia crispata morphotype clarki.</title>
        <authorList>
            <person name="Eastman K.E."/>
            <person name="Pendleton A.L."/>
            <person name="Shaikh M.A."/>
            <person name="Suttiyut T."/>
            <person name="Ogas R."/>
            <person name="Tomko P."/>
            <person name="Gavelis G."/>
            <person name="Widhalm J.R."/>
            <person name="Wisecaver J.H."/>
        </authorList>
    </citation>
    <scope>NUCLEOTIDE SEQUENCE</scope>
    <source>
        <strain evidence="1">ECLA1</strain>
    </source>
</reference>
<gene>
    <name evidence="1" type="ORF">RRG08_066231</name>
</gene>
<comment type="caution">
    <text evidence="1">The sequence shown here is derived from an EMBL/GenBank/DDBJ whole genome shotgun (WGS) entry which is preliminary data.</text>
</comment>